<feature type="compositionally biased region" description="Polar residues" evidence="1">
    <location>
        <begin position="44"/>
        <end position="54"/>
    </location>
</feature>
<accession>A0A0D0C6R7</accession>
<feature type="compositionally biased region" description="Acidic residues" evidence="1">
    <location>
        <begin position="59"/>
        <end position="68"/>
    </location>
</feature>
<feature type="region of interest" description="Disordered" evidence="1">
    <location>
        <begin position="1"/>
        <end position="22"/>
    </location>
</feature>
<proteinExistence type="predicted"/>
<feature type="compositionally biased region" description="Basic and acidic residues" evidence="1">
    <location>
        <begin position="343"/>
        <end position="357"/>
    </location>
</feature>
<dbReference type="HOGENOM" id="CLU_674476_0_0_1"/>
<evidence type="ECO:0000313" key="2">
    <source>
        <dbReference type="EMBL" id="KIK50418.1"/>
    </source>
</evidence>
<evidence type="ECO:0000256" key="1">
    <source>
        <dbReference type="SAM" id="MobiDB-lite"/>
    </source>
</evidence>
<name>A0A0D0C6R7_9AGAR</name>
<protein>
    <submittedName>
        <fullName evidence="2">Uncharacterized protein</fullName>
    </submittedName>
</protein>
<reference evidence="2 3" key="1">
    <citation type="submission" date="2014-04" db="EMBL/GenBank/DDBJ databases">
        <title>Evolutionary Origins and Diversification of the Mycorrhizal Mutualists.</title>
        <authorList>
            <consortium name="DOE Joint Genome Institute"/>
            <consortium name="Mycorrhizal Genomics Consortium"/>
            <person name="Kohler A."/>
            <person name="Kuo A."/>
            <person name="Nagy L.G."/>
            <person name="Floudas D."/>
            <person name="Copeland A."/>
            <person name="Barry K.W."/>
            <person name="Cichocki N."/>
            <person name="Veneault-Fourrey C."/>
            <person name="LaButti K."/>
            <person name="Lindquist E.A."/>
            <person name="Lipzen A."/>
            <person name="Lundell T."/>
            <person name="Morin E."/>
            <person name="Murat C."/>
            <person name="Riley R."/>
            <person name="Ohm R."/>
            <person name="Sun H."/>
            <person name="Tunlid A."/>
            <person name="Henrissat B."/>
            <person name="Grigoriev I.V."/>
            <person name="Hibbett D.S."/>
            <person name="Martin F."/>
        </authorList>
    </citation>
    <scope>NUCLEOTIDE SEQUENCE [LARGE SCALE GENOMIC DNA]</scope>
    <source>
        <strain evidence="2 3">FD-317 M1</strain>
    </source>
</reference>
<feature type="region of interest" description="Disordered" evidence="1">
    <location>
        <begin position="44"/>
        <end position="68"/>
    </location>
</feature>
<dbReference type="OrthoDB" id="3036517at2759"/>
<feature type="region of interest" description="Disordered" evidence="1">
    <location>
        <begin position="314"/>
        <end position="364"/>
    </location>
</feature>
<dbReference type="Proteomes" id="UP000053593">
    <property type="component" value="Unassembled WGS sequence"/>
</dbReference>
<dbReference type="AlphaFoldDB" id="A0A0D0C6R7"/>
<sequence>MMDSDTRQRRSSCKTSLPLSSFPRKLSGYLKTCSYCATKKRTKYTPTQEQQGSISEGDLSPEEPDDTSGLDEIPLELFLDQISRIHDLKTISALINVTDLKRKYSGDSKSVPDALSKLIWEEGLYRFIYHSKRDHKNTPTACFIYNCAQMMQRQHKLKKSSRKDLSEDHQRDKLSMYTHDCKGWLNITVVDGDGPEAEVAFVSLKLIEDHEPYCNLEVPEDVKKFVLENAHISNVTQRRRPKYYDVSEAHTEFDFIDKTFVPKYQIQEGSTVNTSPLEVALPHLRVRFNNEWVFTAPPRLTIRINGALHAAYQTRKRDREAAEGGNITEEIGDNEANDLLVGEEEKNGEDPNSKGEDEVAGEVEDVIRKYPDTDQEDAPDFMFEEGECNGSLYITTSILSMLAFYRTD</sequence>
<organism evidence="2 3">
    <name type="scientific">Collybiopsis luxurians FD-317 M1</name>
    <dbReference type="NCBI Taxonomy" id="944289"/>
    <lineage>
        <taxon>Eukaryota</taxon>
        <taxon>Fungi</taxon>
        <taxon>Dikarya</taxon>
        <taxon>Basidiomycota</taxon>
        <taxon>Agaricomycotina</taxon>
        <taxon>Agaricomycetes</taxon>
        <taxon>Agaricomycetidae</taxon>
        <taxon>Agaricales</taxon>
        <taxon>Marasmiineae</taxon>
        <taxon>Omphalotaceae</taxon>
        <taxon>Collybiopsis</taxon>
        <taxon>Collybiopsis luxurians</taxon>
    </lineage>
</organism>
<gene>
    <name evidence="2" type="ORF">GYMLUDRAFT_253020</name>
</gene>
<keyword evidence="3" id="KW-1185">Reference proteome</keyword>
<evidence type="ECO:0000313" key="3">
    <source>
        <dbReference type="Proteomes" id="UP000053593"/>
    </source>
</evidence>
<dbReference type="EMBL" id="KN834904">
    <property type="protein sequence ID" value="KIK50418.1"/>
    <property type="molecule type" value="Genomic_DNA"/>
</dbReference>